<accession>A0A0M0LPH8</accession>
<keyword evidence="1" id="KW-1133">Transmembrane helix</keyword>
<proteinExistence type="predicted"/>
<dbReference type="AlphaFoldDB" id="A0A0M0LPH8"/>
<protein>
    <submittedName>
        <fullName evidence="2">Uncharacterized protein</fullName>
    </submittedName>
</protein>
<name>A0A0M0LPH8_9EUKA</name>
<gene>
    <name evidence="2" type="ORF">Ctob_010231</name>
</gene>
<dbReference type="Proteomes" id="UP000037460">
    <property type="component" value="Unassembled WGS sequence"/>
</dbReference>
<evidence type="ECO:0000313" key="2">
    <source>
        <dbReference type="EMBL" id="KOO52916.1"/>
    </source>
</evidence>
<keyword evidence="1" id="KW-0472">Membrane</keyword>
<feature type="transmembrane region" description="Helical" evidence="1">
    <location>
        <begin position="58"/>
        <end position="75"/>
    </location>
</feature>
<keyword evidence="3" id="KW-1185">Reference proteome</keyword>
<comment type="caution">
    <text evidence="2">The sequence shown here is derived from an EMBL/GenBank/DDBJ whole genome shotgun (WGS) entry which is preliminary data.</text>
</comment>
<feature type="transmembrane region" description="Helical" evidence="1">
    <location>
        <begin position="22"/>
        <end position="38"/>
    </location>
</feature>
<keyword evidence="1" id="KW-0812">Transmembrane</keyword>
<reference evidence="3" key="1">
    <citation type="journal article" date="2015" name="PLoS Genet.">
        <title>Genome Sequence and Transcriptome Analyses of Chrysochromulina tobin: Metabolic Tools for Enhanced Algal Fitness in the Prominent Order Prymnesiales (Haptophyceae).</title>
        <authorList>
            <person name="Hovde B.T."/>
            <person name="Deodato C.R."/>
            <person name="Hunsperger H.M."/>
            <person name="Ryken S.A."/>
            <person name="Yost W."/>
            <person name="Jha R.K."/>
            <person name="Patterson J."/>
            <person name="Monnat R.J. Jr."/>
            <person name="Barlow S.B."/>
            <person name="Starkenburg S.R."/>
            <person name="Cattolico R.A."/>
        </authorList>
    </citation>
    <scope>NUCLEOTIDE SEQUENCE</scope>
    <source>
        <strain evidence="3">CCMP291</strain>
    </source>
</reference>
<sequence length="96" mass="10687">MQEASSIFLNIWYLTRNRAGELISNVFFLSFAIMFAIVRMGNGSWAAVKFFRGGTHPILGYLVLIGAAMQQYWGYNIGVKVYTALSGSSPKPSKKE</sequence>
<evidence type="ECO:0000256" key="1">
    <source>
        <dbReference type="SAM" id="Phobius"/>
    </source>
</evidence>
<evidence type="ECO:0000313" key="3">
    <source>
        <dbReference type="Proteomes" id="UP000037460"/>
    </source>
</evidence>
<organism evidence="2 3">
    <name type="scientific">Chrysochromulina tobinii</name>
    <dbReference type="NCBI Taxonomy" id="1460289"/>
    <lineage>
        <taxon>Eukaryota</taxon>
        <taxon>Haptista</taxon>
        <taxon>Haptophyta</taxon>
        <taxon>Prymnesiophyceae</taxon>
        <taxon>Prymnesiales</taxon>
        <taxon>Chrysochromulinaceae</taxon>
        <taxon>Chrysochromulina</taxon>
    </lineage>
</organism>
<dbReference type="EMBL" id="JWZX01000459">
    <property type="protein sequence ID" value="KOO52916.1"/>
    <property type="molecule type" value="Genomic_DNA"/>
</dbReference>